<dbReference type="SMART" id="SM00220">
    <property type="entry name" value="S_TKc"/>
    <property type="match status" value="1"/>
</dbReference>
<protein>
    <recommendedName>
        <fullName evidence="18">Protein kinase domain-containing protein</fullName>
    </recommendedName>
</protein>
<evidence type="ECO:0000256" key="12">
    <source>
        <dbReference type="ARBA" id="ARBA00022989"/>
    </source>
</evidence>
<dbReference type="PANTHER" id="PTHR27003:SF451">
    <property type="entry name" value="PROTEIN KINASE DOMAIN-CONTAINING PROTEIN"/>
    <property type="match status" value="1"/>
</dbReference>
<dbReference type="PROSITE" id="PS00108">
    <property type="entry name" value="PROTEIN_KINASE_ST"/>
    <property type="match status" value="1"/>
</dbReference>
<dbReference type="GO" id="GO:0005524">
    <property type="term" value="F:ATP binding"/>
    <property type="evidence" value="ECO:0007669"/>
    <property type="project" value="UniProtKB-UniRule"/>
</dbReference>
<sequence length="356" mass="40022">MKGISQSISKLWKRRSGETKQSYSVLPCRRFSLAEIKSATNNFDADLLIGEGAFGRVYKGFIGDRTTNVAIKRADFESSLDELTNEVVLLCQLRHPNLTCLIGYCLDEDKGFLVYEFIVNGNLGDHLYGTNYDEPLPWKQRLQICIGVARGLHYLHTGLKHTIIHRDVKPRNILLDEKLEAKLTDLGLSKLGPPSLSKALIRVKSEVVGTYGYADPEYIAIGELTDKSDVYSFGVVLLEVLCARRARDISLIEEQKFRVTWARKCIEEGTINQIIDPYLMGKVAPECFKLYIDIATSCVRNKGKDRPAVGEVELVLEHALELQERADAARNEVDQYNYPIVEYTGSASPPESEESI</sequence>
<keyword evidence="9 16" id="KW-0547">Nucleotide-binding</keyword>
<keyword evidence="20" id="KW-1185">Reference proteome</keyword>
<dbReference type="SUPFAM" id="SSF56112">
    <property type="entry name" value="Protein kinase-like (PK-like)"/>
    <property type="match status" value="1"/>
</dbReference>
<comment type="subcellular location">
    <subcellularLocation>
        <location evidence="1">Cell membrane</location>
        <topology evidence="1">Single-pass type I membrane protein</topology>
    </subcellularLocation>
</comment>
<dbReference type="Gene3D" id="3.30.200.20">
    <property type="entry name" value="Phosphorylase Kinase, domain 1"/>
    <property type="match status" value="1"/>
</dbReference>
<organism evidence="19 20">
    <name type="scientific">Quercus rubra</name>
    <name type="common">Northern red oak</name>
    <name type="synonym">Quercus borealis</name>
    <dbReference type="NCBI Taxonomy" id="3512"/>
    <lineage>
        <taxon>Eukaryota</taxon>
        <taxon>Viridiplantae</taxon>
        <taxon>Streptophyta</taxon>
        <taxon>Embryophyta</taxon>
        <taxon>Tracheophyta</taxon>
        <taxon>Spermatophyta</taxon>
        <taxon>Magnoliopsida</taxon>
        <taxon>eudicotyledons</taxon>
        <taxon>Gunneridae</taxon>
        <taxon>Pentapetalae</taxon>
        <taxon>rosids</taxon>
        <taxon>fabids</taxon>
        <taxon>Fagales</taxon>
        <taxon>Fagaceae</taxon>
        <taxon>Quercus</taxon>
    </lineage>
</organism>
<dbReference type="FunFam" id="1.10.510.10:FF:000240">
    <property type="entry name" value="Lectin-domain containing receptor kinase A4.3"/>
    <property type="match status" value="1"/>
</dbReference>
<proteinExistence type="inferred from homology"/>
<dbReference type="PROSITE" id="PS50011">
    <property type="entry name" value="PROTEIN_KINASE_DOM"/>
    <property type="match status" value="1"/>
</dbReference>
<evidence type="ECO:0000259" key="18">
    <source>
        <dbReference type="PROSITE" id="PS50011"/>
    </source>
</evidence>
<dbReference type="GO" id="GO:0002229">
    <property type="term" value="P:defense response to oomycetes"/>
    <property type="evidence" value="ECO:0007669"/>
    <property type="project" value="UniProtKB-ARBA"/>
</dbReference>
<keyword evidence="5 17" id="KW-0723">Serine/threonine-protein kinase</keyword>
<dbReference type="Pfam" id="PF07714">
    <property type="entry name" value="PK_Tyr_Ser-Thr"/>
    <property type="match status" value="1"/>
</dbReference>
<keyword evidence="12" id="KW-1133">Transmembrane helix</keyword>
<evidence type="ECO:0000256" key="6">
    <source>
        <dbReference type="ARBA" id="ARBA00022679"/>
    </source>
</evidence>
<evidence type="ECO:0000256" key="11">
    <source>
        <dbReference type="ARBA" id="ARBA00022840"/>
    </source>
</evidence>
<evidence type="ECO:0000256" key="10">
    <source>
        <dbReference type="ARBA" id="ARBA00022777"/>
    </source>
</evidence>
<keyword evidence="14" id="KW-0675">Receptor</keyword>
<dbReference type="FunFam" id="3.30.200.20:FF:000039">
    <property type="entry name" value="receptor-like protein kinase FERONIA"/>
    <property type="match status" value="1"/>
</dbReference>
<feature type="binding site" evidence="16">
    <location>
        <position position="72"/>
    </location>
    <ligand>
        <name>ATP</name>
        <dbReference type="ChEBI" id="CHEBI:30616"/>
    </ligand>
</feature>
<accession>A0AAN7F936</accession>
<evidence type="ECO:0000256" key="15">
    <source>
        <dbReference type="ARBA" id="ARBA00023180"/>
    </source>
</evidence>
<evidence type="ECO:0000313" key="20">
    <source>
        <dbReference type="Proteomes" id="UP001324115"/>
    </source>
</evidence>
<dbReference type="InterPro" id="IPR000719">
    <property type="entry name" value="Prot_kinase_dom"/>
</dbReference>
<keyword evidence="13" id="KW-0472">Membrane</keyword>
<evidence type="ECO:0000313" key="19">
    <source>
        <dbReference type="EMBL" id="KAK4588988.1"/>
    </source>
</evidence>
<evidence type="ECO:0000256" key="14">
    <source>
        <dbReference type="ARBA" id="ARBA00023170"/>
    </source>
</evidence>
<keyword evidence="8" id="KW-0732">Signal</keyword>
<keyword evidence="11 16" id="KW-0067">ATP-binding</keyword>
<dbReference type="Proteomes" id="UP001324115">
    <property type="component" value="Unassembled WGS sequence"/>
</dbReference>
<evidence type="ECO:0000256" key="5">
    <source>
        <dbReference type="ARBA" id="ARBA00022527"/>
    </source>
</evidence>
<dbReference type="InterPro" id="IPR008271">
    <property type="entry name" value="Ser/Thr_kinase_AS"/>
</dbReference>
<evidence type="ECO:0000256" key="17">
    <source>
        <dbReference type="RuleBase" id="RU000304"/>
    </source>
</evidence>
<feature type="domain" description="Protein kinase" evidence="18">
    <location>
        <begin position="43"/>
        <end position="321"/>
    </location>
</feature>
<gene>
    <name evidence="19" type="ORF">RGQ29_019833</name>
</gene>
<evidence type="ECO:0000256" key="8">
    <source>
        <dbReference type="ARBA" id="ARBA00022729"/>
    </source>
</evidence>
<dbReference type="PANTHER" id="PTHR27003">
    <property type="entry name" value="OS07G0166700 PROTEIN"/>
    <property type="match status" value="1"/>
</dbReference>
<comment type="caution">
    <text evidence="19">The sequence shown here is derived from an EMBL/GenBank/DDBJ whole genome shotgun (WGS) entry which is preliminary data.</text>
</comment>
<dbReference type="PROSITE" id="PS00107">
    <property type="entry name" value="PROTEIN_KINASE_ATP"/>
    <property type="match status" value="1"/>
</dbReference>
<comment type="similarity">
    <text evidence="2">In the N-terminal section; belongs to the leguminous lectin family.</text>
</comment>
<evidence type="ECO:0000256" key="7">
    <source>
        <dbReference type="ARBA" id="ARBA00022692"/>
    </source>
</evidence>
<keyword evidence="4" id="KW-1003">Cell membrane</keyword>
<dbReference type="InterPro" id="IPR045272">
    <property type="entry name" value="ANXUR1/2-like"/>
</dbReference>
<comment type="similarity">
    <text evidence="17">Belongs to the protein kinase superfamily.</text>
</comment>
<evidence type="ECO:0000256" key="2">
    <source>
        <dbReference type="ARBA" id="ARBA00008536"/>
    </source>
</evidence>
<comment type="similarity">
    <text evidence="3">In the C-terminal section; belongs to the protein kinase superfamily. Ser/Thr protein kinase family.</text>
</comment>
<dbReference type="EMBL" id="JAXUIC010000005">
    <property type="protein sequence ID" value="KAK4588988.1"/>
    <property type="molecule type" value="Genomic_DNA"/>
</dbReference>
<evidence type="ECO:0000256" key="9">
    <source>
        <dbReference type="ARBA" id="ARBA00022741"/>
    </source>
</evidence>
<evidence type="ECO:0000256" key="1">
    <source>
        <dbReference type="ARBA" id="ARBA00004251"/>
    </source>
</evidence>
<dbReference type="Gene3D" id="1.10.510.10">
    <property type="entry name" value="Transferase(Phosphotransferase) domain 1"/>
    <property type="match status" value="1"/>
</dbReference>
<evidence type="ECO:0000256" key="4">
    <source>
        <dbReference type="ARBA" id="ARBA00022475"/>
    </source>
</evidence>
<keyword evidence="10" id="KW-0418">Kinase</keyword>
<dbReference type="GO" id="GO:0004714">
    <property type="term" value="F:transmembrane receptor protein tyrosine kinase activity"/>
    <property type="evidence" value="ECO:0007669"/>
    <property type="project" value="InterPro"/>
</dbReference>
<evidence type="ECO:0000256" key="16">
    <source>
        <dbReference type="PROSITE-ProRule" id="PRU10141"/>
    </source>
</evidence>
<dbReference type="InterPro" id="IPR001245">
    <property type="entry name" value="Ser-Thr/Tyr_kinase_cat_dom"/>
</dbReference>
<name>A0AAN7F936_QUERU</name>
<dbReference type="GO" id="GO:0009506">
    <property type="term" value="C:plasmodesma"/>
    <property type="evidence" value="ECO:0007669"/>
    <property type="project" value="TreeGrafter"/>
</dbReference>
<keyword evidence="6" id="KW-0808">Transferase</keyword>
<dbReference type="InterPro" id="IPR011009">
    <property type="entry name" value="Kinase-like_dom_sf"/>
</dbReference>
<dbReference type="GO" id="GO:0004674">
    <property type="term" value="F:protein serine/threonine kinase activity"/>
    <property type="evidence" value="ECO:0007669"/>
    <property type="project" value="UniProtKB-KW"/>
</dbReference>
<dbReference type="GO" id="GO:0005886">
    <property type="term" value="C:plasma membrane"/>
    <property type="evidence" value="ECO:0007669"/>
    <property type="project" value="UniProtKB-SubCell"/>
</dbReference>
<evidence type="ECO:0000256" key="13">
    <source>
        <dbReference type="ARBA" id="ARBA00023136"/>
    </source>
</evidence>
<keyword evidence="15" id="KW-0325">Glycoprotein</keyword>
<keyword evidence="7" id="KW-0812">Transmembrane</keyword>
<reference evidence="19 20" key="1">
    <citation type="journal article" date="2023" name="G3 (Bethesda)">
        <title>A haplotype-resolved chromosome-scale genome for Quercus rubra L. provides insights into the genetics of adaptive traits for red oak species.</title>
        <authorList>
            <person name="Kapoor B."/>
            <person name="Jenkins J."/>
            <person name="Schmutz J."/>
            <person name="Zhebentyayeva T."/>
            <person name="Kuelheim C."/>
            <person name="Coggeshall M."/>
            <person name="Heim C."/>
            <person name="Lasky J.R."/>
            <person name="Leites L."/>
            <person name="Islam-Faridi N."/>
            <person name="Romero-Severson J."/>
            <person name="DeLeo V.L."/>
            <person name="Lucas S.M."/>
            <person name="Lazic D."/>
            <person name="Gailing O."/>
            <person name="Carlson J."/>
            <person name="Staton M."/>
        </authorList>
    </citation>
    <scope>NUCLEOTIDE SEQUENCE [LARGE SCALE GENOMIC DNA]</scope>
    <source>
        <strain evidence="19">Pseudo-F2</strain>
    </source>
</reference>
<evidence type="ECO:0000256" key="3">
    <source>
        <dbReference type="ARBA" id="ARBA00010217"/>
    </source>
</evidence>
<dbReference type="InterPro" id="IPR017441">
    <property type="entry name" value="Protein_kinase_ATP_BS"/>
</dbReference>
<dbReference type="AlphaFoldDB" id="A0AAN7F936"/>